<dbReference type="EMBL" id="JAUIZM010000008">
    <property type="protein sequence ID" value="KAK1369561.1"/>
    <property type="molecule type" value="Genomic_DNA"/>
</dbReference>
<sequence>MSIITRTYKALPKVTMAVQRAVVLVDLKDYILFGRWLQLANIPRHLCTIRAEDKQIPYSGKSLAQTKEKQGWRYDPTIKYKASRPSDIPLCWFYSSDSDSETNTKPPPKDDVYKFVNLSDWTDSETETETENETETETETEHEVEDILMTEEEAQAQIDKLFAGTKKEELYRYNPNIKYEPLKRYDVPRFAFSDDDSTNGPGSLESDTEAGTLRDVEI</sequence>
<dbReference type="AlphaFoldDB" id="A0AAD8HLZ5"/>
<keyword evidence="3" id="KW-1185">Reference proteome</keyword>
<comment type="caution">
    <text evidence="2">The sequence shown here is derived from an EMBL/GenBank/DDBJ whole genome shotgun (WGS) entry which is preliminary data.</text>
</comment>
<feature type="region of interest" description="Disordered" evidence="1">
    <location>
        <begin position="122"/>
        <end position="142"/>
    </location>
</feature>
<accession>A0AAD8HLZ5</accession>
<feature type="region of interest" description="Disordered" evidence="1">
    <location>
        <begin position="190"/>
        <end position="218"/>
    </location>
</feature>
<evidence type="ECO:0000313" key="3">
    <source>
        <dbReference type="Proteomes" id="UP001237642"/>
    </source>
</evidence>
<evidence type="ECO:0000256" key="1">
    <source>
        <dbReference type="SAM" id="MobiDB-lite"/>
    </source>
</evidence>
<organism evidence="2 3">
    <name type="scientific">Heracleum sosnowskyi</name>
    <dbReference type="NCBI Taxonomy" id="360622"/>
    <lineage>
        <taxon>Eukaryota</taxon>
        <taxon>Viridiplantae</taxon>
        <taxon>Streptophyta</taxon>
        <taxon>Embryophyta</taxon>
        <taxon>Tracheophyta</taxon>
        <taxon>Spermatophyta</taxon>
        <taxon>Magnoliopsida</taxon>
        <taxon>eudicotyledons</taxon>
        <taxon>Gunneridae</taxon>
        <taxon>Pentapetalae</taxon>
        <taxon>asterids</taxon>
        <taxon>campanulids</taxon>
        <taxon>Apiales</taxon>
        <taxon>Apiaceae</taxon>
        <taxon>Apioideae</taxon>
        <taxon>apioid superclade</taxon>
        <taxon>Tordylieae</taxon>
        <taxon>Tordyliinae</taxon>
        <taxon>Heracleum</taxon>
    </lineage>
</organism>
<evidence type="ECO:0000313" key="2">
    <source>
        <dbReference type="EMBL" id="KAK1369561.1"/>
    </source>
</evidence>
<name>A0AAD8HLZ5_9APIA</name>
<protein>
    <submittedName>
        <fullName evidence="2">Uncharacterized protein</fullName>
    </submittedName>
</protein>
<proteinExistence type="predicted"/>
<reference evidence="2" key="1">
    <citation type="submission" date="2023-02" db="EMBL/GenBank/DDBJ databases">
        <title>Genome of toxic invasive species Heracleum sosnowskyi carries increased number of genes despite the absence of recent whole-genome duplications.</title>
        <authorList>
            <person name="Schelkunov M."/>
            <person name="Shtratnikova V."/>
            <person name="Makarenko M."/>
            <person name="Klepikova A."/>
            <person name="Omelchenko D."/>
            <person name="Novikova G."/>
            <person name="Obukhova E."/>
            <person name="Bogdanov V."/>
            <person name="Penin A."/>
            <person name="Logacheva M."/>
        </authorList>
    </citation>
    <scope>NUCLEOTIDE SEQUENCE</scope>
    <source>
        <strain evidence="2">Hsosn_3</strain>
        <tissue evidence="2">Leaf</tissue>
    </source>
</reference>
<dbReference type="Proteomes" id="UP001237642">
    <property type="component" value="Unassembled WGS sequence"/>
</dbReference>
<reference evidence="2" key="2">
    <citation type="submission" date="2023-05" db="EMBL/GenBank/DDBJ databases">
        <authorList>
            <person name="Schelkunov M.I."/>
        </authorList>
    </citation>
    <scope>NUCLEOTIDE SEQUENCE</scope>
    <source>
        <strain evidence="2">Hsosn_3</strain>
        <tissue evidence="2">Leaf</tissue>
    </source>
</reference>
<gene>
    <name evidence="2" type="ORF">POM88_035653</name>
</gene>